<dbReference type="PANTHER" id="PTHR45614">
    <property type="entry name" value="MYB PROTEIN-RELATED"/>
    <property type="match status" value="1"/>
</dbReference>
<evidence type="ECO:0000256" key="3">
    <source>
        <dbReference type="ARBA" id="ARBA00023015"/>
    </source>
</evidence>
<dbReference type="PANTHER" id="PTHR45614:SF25">
    <property type="entry name" value="MYB PROTEIN"/>
    <property type="match status" value="1"/>
</dbReference>
<name>T1IK26_STRMM</name>
<keyword evidence="3" id="KW-0805">Transcription regulation</keyword>
<feature type="compositionally biased region" description="Low complexity" evidence="7">
    <location>
        <begin position="43"/>
        <end position="53"/>
    </location>
</feature>
<keyword evidence="5" id="KW-0804">Transcription</keyword>
<evidence type="ECO:0000256" key="1">
    <source>
        <dbReference type="ARBA" id="ARBA00004123"/>
    </source>
</evidence>
<accession>T1IK26</accession>
<feature type="domain" description="Myb-like" evidence="8">
    <location>
        <begin position="123"/>
        <end position="174"/>
    </location>
</feature>
<proteinExistence type="predicted"/>
<evidence type="ECO:0000259" key="9">
    <source>
        <dbReference type="PROSITE" id="PS51294"/>
    </source>
</evidence>
<dbReference type="Pfam" id="PF09316">
    <property type="entry name" value="Cmyb_C"/>
    <property type="match status" value="1"/>
</dbReference>
<dbReference type="STRING" id="126957.T1IK26"/>
<dbReference type="InterPro" id="IPR001005">
    <property type="entry name" value="SANT/Myb"/>
</dbReference>
<evidence type="ECO:0000313" key="11">
    <source>
        <dbReference type="Proteomes" id="UP000014500"/>
    </source>
</evidence>
<comment type="subcellular location">
    <subcellularLocation>
        <location evidence="1">Nucleus</location>
    </subcellularLocation>
</comment>
<dbReference type="eggNOG" id="KOG0048">
    <property type="taxonomic scope" value="Eukaryota"/>
</dbReference>
<dbReference type="InterPro" id="IPR017930">
    <property type="entry name" value="Myb_dom"/>
</dbReference>
<keyword evidence="6" id="KW-0539">Nucleus</keyword>
<evidence type="ECO:0000256" key="5">
    <source>
        <dbReference type="ARBA" id="ARBA00023163"/>
    </source>
</evidence>
<dbReference type="OMA" id="HEERVIF"/>
<feature type="domain" description="Myb-like" evidence="8">
    <location>
        <begin position="175"/>
        <end position="225"/>
    </location>
</feature>
<feature type="domain" description="Myb-like" evidence="8">
    <location>
        <begin position="71"/>
        <end position="122"/>
    </location>
</feature>
<feature type="domain" description="HTH myb-type" evidence="9">
    <location>
        <begin position="179"/>
        <end position="229"/>
    </location>
</feature>
<keyword evidence="4" id="KW-0238">DNA-binding</keyword>
<dbReference type="PROSITE" id="PS51294">
    <property type="entry name" value="HTH_MYB"/>
    <property type="match status" value="3"/>
</dbReference>
<dbReference type="SMART" id="SM00717">
    <property type="entry name" value="SANT"/>
    <property type="match status" value="3"/>
</dbReference>
<dbReference type="InterPro" id="IPR015395">
    <property type="entry name" value="C-myb_C"/>
</dbReference>
<feature type="domain" description="HTH myb-type" evidence="9">
    <location>
        <begin position="71"/>
        <end position="122"/>
    </location>
</feature>
<feature type="compositionally biased region" description="Polar residues" evidence="7">
    <location>
        <begin position="235"/>
        <end position="246"/>
    </location>
</feature>
<dbReference type="HOGENOM" id="CLU_015440_4_0_1"/>
<dbReference type="FunFam" id="1.10.10.60:FF:000016">
    <property type="entry name" value="Transcriptional activator Myb isoform A"/>
    <property type="match status" value="1"/>
</dbReference>
<evidence type="ECO:0000256" key="7">
    <source>
        <dbReference type="SAM" id="MobiDB-lite"/>
    </source>
</evidence>
<dbReference type="InterPro" id="IPR009057">
    <property type="entry name" value="Homeodomain-like_sf"/>
</dbReference>
<dbReference type="PROSITE" id="PS50090">
    <property type="entry name" value="MYB_LIKE"/>
    <property type="match status" value="3"/>
</dbReference>
<dbReference type="GO" id="GO:0000978">
    <property type="term" value="F:RNA polymerase II cis-regulatory region sequence-specific DNA binding"/>
    <property type="evidence" value="ECO:0007669"/>
    <property type="project" value="TreeGrafter"/>
</dbReference>
<dbReference type="SUPFAM" id="SSF46689">
    <property type="entry name" value="Homeodomain-like"/>
    <property type="match status" value="2"/>
</dbReference>
<dbReference type="PhylomeDB" id="T1IK26"/>
<reference evidence="11" key="1">
    <citation type="submission" date="2011-05" db="EMBL/GenBank/DDBJ databases">
        <authorList>
            <person name="Richards S.R."/>
            <person name="Qu J."/>
            <person name="Jiang H."/>
            <person name="Jhangiani S.N."/>
            <person name="Agravi P."/>
            <person name="Goodspeed R."/>
            <person name="Gross S."/>
            <person name="Mandapat C."/>
            <person name="Jackson L."/>
            <person name="Mathew T."/>
            <person name="Pu L."/>
            <person name="Thornton R."/>
            <person name="Saada N."/>
            <person name="Wilczek-Boney K.B."/>
            <person name="Lee S."/>
            <person name="Kovar C."/>
            <person name="Wu Y."/>
            <person name="Scherer S.E."/>
            <person name="Worley K.C."/>
            <person name="Muzny D.M."/>
            <person name="Gibbs R."/>
        </authorList>
    </citation>
    <scope>NUCLEOTIDE SEQUENCE</scope>
    <source>
        <strain evidence="11">Brora</strain>
    </source>
</reference>
<keyword evidence="11" id="KW-1185">Reference proteome</keyword>
<evidence type="ECO:0000259" key="8">
    <source>
        <dbReference type="PROSITE" id="PS50090"/>
    </source>
</evidence>
<protein>
    <submittedName>
        <fullName evidence="10">Uncharacterized protein</fullName>
    </submittedName>
</protein>
<dbReference type="FunFam" id="1.10.10.60:FF:000010">
    <property type="entry name" value="Transcriptional activator Myb isoform A"/>
    <property type="match status" value="1"/>
</dbReference>
<dbReference type="Pfam" id="PF13921">
    <property type="entry name" value="Myb_DNA-bind_6"/>
    <property type="match status" value="1"/>
</dbReference>
<dbReference type="Pfam" id="PF00249">
    <property type="entry name" value="Myb_DNA-binding"/>
    <property type="match status" value="1"/>
</dbReference>
<organism evidence="10 11">
    <name type="scientific">Strigamia maritima</name>
    <name type="common">European centipede</name>
    <name type="synonym">Geophilus maritimus</name>
    <dbReference type="NCBI Taxonomy" id="126957"/>
    <lineage>
        <taxon>Eukaryota</taxon>
        <taxon>Metazoa</taxon>
        <taxon>Ecdysozoa</taxon>
        <taxon>Arthropoda</taxon>
        <taxon>Myriapoda</taxon>
        <taxon>Chilopoda</taxon>
        <taxon>Pleurostigmophora</taxon>
        <taxon>Geophilomorpha</taxon>
        <taxon>Linotaeniidae</taxon>
        <taxon>Strigamia</taxon>
    </lineage>
</organism>
<feature type="region of interest" description="Disordered" evidence="7">
    <location>
        <begin position="39"/>
        <end position="66"/>
    </location>
</feature>
<dbReference type="AlphaFoldDB" id="T1IK26"/>
<reference evidence="10" key="2">
    <citation type="submission" date="2015-02" db="UniProtKB">
        <authorList>
            <consortium name="EnsemblMetazoa"/>
        </authorList>
    </citation>
    <scope>IDENTIFICATION</scope>
</reference>
<evidence type="ECO:0000256" key="2">
    <source>
        <dbReference type="ARBA" id="ARBA00022737"/>
    </source>
</evidence>
<dbReference type="EMBL" id="JH430389">
    <property type="status" value="NOT_ANNOTATED_CDS"/>
    <property type="molecule type" value="Genomic_DNA"/>
</dbReference>
<keyword evidence="2" id="KW-0677">Repeat</keyword>
<dbReference type="EnsemblMetazoa" id="SMAR001262-RA">
    <property type="protein sequence ID" value="SMAR001262-PA"/>
    <property type="gene ID" value="SMAR001262"/>
</dbReference>
<sequence>MNMPKPPKLRYSDELQFECGINSLPQMVDLDIDDDGFESVYMSSSSSNSGEFSSSDDESEDSSAYTGRNVKKFVSKRRWSKDEDEKLKTLVEGFGTDDWSKISNYFSSRSDIQCQHRWQKVVNPELIKGPWTKEEDERVIELVRKYGPKKWTLIAKHLNGRIGKQCRERWHNHLNPEIKKTAWTDEEDRIIYNAHKQWGNQWAKIAKLLPGRTDNAIKNHWNSTMRRKVEGNKMEVQSGQKNGKNNSSREESFSIKRERYENWTSTTSYSCEMDEFSMEVDRQALDETNIMSSCNATSLYMEMENFLESPVESLDAFHISPVMESRSEEKESFGELSALDLVQGTEINPAGVTPIKCKLEPMEYKFTGSSIQALCDGSKHVGLIPITSSIAAKLTTPPAILRRGTRKSNTKIEKLSESNDESAETQLFANSGTFVDSPSRYNVHQPLTAVIPEMLFRSPEKTTPIKSLPFSPSQFLNSPGIRNLNLTSTPVCTILNQEHNFLYEDDNLLSIGDNYDQAQQRLMGHRTPKSRKCMPDSTPRTPTPFKMAMAEMEKKSGPLKFWPQTPTRLEDLTEIMKEEVNESNYYADVSSFQSEDQSVMEARYLLPGKRKSNKENASPKRVRKALINSWSTPGEIIVPGFIYHQATPELNVLPETPSKSLNDTSILFSPPSIVKETLPDEEFFMNQAFIAPKSKLKNKRHSELWSRINQTPNKDFTKLDAKWEMVACGKTQDQQELTEQARHWVNAWKPRSLNL</sequence>
<dbReference type="InterPro" id="IPR050560">
    <property type="entry name" value="MYB_TF"/>
</dbReference>
<feature type="region of interest" description="Disordered" evidence="7">
    <location>
        <begin position="230"/>
        <end position="253"/>
    </location>
</feature>
<dbReference type="GO" id="GO:0000981">
    <property type="term" value="F:DNA-binding transcription factor activity, RNA polymerase II-specific"/>
    <property type="evidence" value="ECO:0007669"/>
    <property type="project" value="TreeGrafter"/>
</dbReference>
<evidence type="ECO:0000256" key="4">
    <source>
        <dbReference type="ARBA" id="ARBA00023125"/>
    </source>
</evidence>
<dbReference type="CDD" id="cd00167">
    <property type="entry name" value="SANT"/>
    <property type="match status" value="3"/>
</dbReference>
<dbReference type="Proteomes" id="UP000014500">
    <property type="component" value="Unassembled WGS sequence"/>
</dbReference>
<evidence type="ECO:0000256" key="6">
    <source>
        <dbReference type="ARBA" id="ARBA00023242"/>
    </source>
</evidence>
<evidence type="ECO:0000313" key="10">
    <source>
        <dbReference type="EnsemblMetazoa" id="SMAR001262-PA"/>
    </source>
</evidence>
<feature type="domain" description="HTH myb-type" evidence="9">
    <location>
        <begin position="123"/>
        <end position="178"/>
    </location>
</feature>
<dbReference type="Gene3D" id="1.10.10.60">
    <property type="entry name" value="Homeodomain-like"/>
    <property type="match status" value="3"/>
</dbReference>
<dbReference type="GO" id="GO:0005634">
    <property type="term" value="C:nucleus"/>
    <property type="evidence" value="ECO:0007669"/>
    <property type="project" value="UniProtKB-SubCell"/>
</dbReference>